<protein>
    <submittedName>
        <fullName evidence="7">DUF202 domain-containing protein</fullName>
    </submittedName>
</protein>
<evidence type="ECO:0000256" key="1">
    <source>
        <dbReference type="ARBA" id="ARBA00004127"/>
    </source>
</evidence>
<comment type="caution">
    <text evidence="7">The sequence shown here is derived from an EMBL/GenBank/DDBJ whole genome shotgun (WGS) entry which is preliminary data.</text>
</comment>
<feature type="domain" description="DUF202" evidence="6">
    <location>
        <begin position="14"/>
        <end position="76"/>
    </location>
</feature>
<evidence type="ECO:0000256" key="3">
    <source>
        <dbReference type="ARBA" id="ARBA00022989"/>
    </source>
</evidence>
<evidence type="ECO:0000256" key="5">
    <source>
        <dbReference type="SAM" id="Phobius"/>
    </source>
</evidence>
<dbReference type="GO" id="GO:0012505">
    <property type="term" value="C:endomembrane system"/>
    <property type="evidence" value="ECO:0007669"/>
    <property type="project" value="UniProtKB-SubCell"/>
</dbReference>
<sequence>MSRSGQDGQARLWDPGAQNERTRLAWQRTLLSLTVAALVVARLVATEALLPGLLLGGVALLLGLVMAVLAGRRYSAAEVAIRSRGQLPDGRVNLVMVLLVLTVGAGAGLLLLLWS</sequence>
<gene>
    <name evidence="7" type="ORF">DT076_09095</name>
</gene>
<keyword evidence="4 5" id="KW-0472">Membrane</keyword>
<dbReference type="InterPro" id="IPR003807">
    <property type="entry name" value="DUF202"/>
</dbReference>
<dbReference type="AlphaFoldDB" id="A0A367YV28"/>
<evidence type="ECO:0000256" key="2">
    <source>
        <dbReference type="ARBA" id="ARBA00022692"/>
    </source>
</evidence>
<keyword evidence="3 5" id="KW-1133">Transmembrane helix</keyword>
<keyword evidence="2 5" id="KW-0812">Transmembrane</keyword>
<feature type="transmembrane region" description="Helical" evidence="5">
    <location>
        <begin position="51"/>
        <end position="71"/>
    </location>
</feature>
<keyword evidence="8" id="KW-1185">Reference proteome</keyword>
<reference evidence="7 8" key="1">
    <citation type="submission" date="2018-07" db="EMBL/GenBank/DDBJ databases">
        <title>Desertimonas flava gen. nov. sp. nov.</title>
        <authorList>
            <person name="Liu S."/>
        </authorList>
    </citation>
    <scope>NUCLEOTIDE SEQUENCE [LARGE SCALE GENOMIC DNA]</scope>
    <source>
        <strain evidence="7 8">16Sb5-5</strain>
    </source>
</reference>
<feature type="transmembrane region" description="Helical" evidence="5">
    <location>
        <begin position="29"/>
        <end position="45"/>
    </location>
</feature>
<accession>A0A367YV28</accession>
<dbReference type="EMBL" id="QOUI01000005">
    <property type="protein sequence ID" value="RCK69607.1"/>
    <property type="molecule type" value="Genomic_DNA"/>
</dbReference>
<evidence type="ECO:0000313" key="8">
    <source>
        <dbReference type="Proteomes" id="UP000252770"/>
    </source>
</evidence>
<evidence type="ECO:0000313" key="7">
    <source>
        <dbReference type="EMBL" id="RCK69607.1"/>
    </source>
</evidence>
<proteinExistence type="predicted"/>
<dbReference type="Proteomes" id="UP000252770">
    <property type="component" value="Unassembled WGS sequence"/>
</dbReference>
<feature type="transmembrane region" description="Helical" evidence="5">
    <location>
        <begin position="92"/>
        <end position="114"/>
    </location>
</feature>
<evidence type="ECO:0000256" key="4">
    <source>
        <dbReference type="ARBA" id="ARBA00023136"/>
    </source>
</evidence>
<organism evidence="7 8">
    <name type="scientific">Desertihabitans brevis</name>
    <dbReference type="NCBI Taxonomy" id="2268447"/>
    <lineage>
        <taxon>Bacteria</taxon>
        <taxon>Bacillati</taxon>
        <taxon>Actinomycetota</taxon>
        <taxon>Actinomycetes</taxon>
        <taxon>Propionibacteriales</taxon>
        <taxon>Propionibacteriaceae</taxon>
        <taxon>Desertihabitans</taxon>
    </lineage>
</organism>
<dbReference type="RefSeq" id="WP_114126368.1">
    <property type="nucleotide sequence ID" value="NZ_QOUI01000005.1"/>
</dbReference>
<evidence type="ECO:0000259" key="6">
    <source>
        <dbReference type="Pfam" id="PF02656"/>
    </source>
</evidence>
<comment type="subcellular location">
    <subcellularLocation>
        <location evidence="1">Endomembrane system</location>
        <topology evidence="1">Multi-pass membrane protein</topology>
    </subcellularLocation>
</comment>
<name>A0A367YV28_9ACTN</name>
<dbReference type="Pfam" id="PF02656">
    <property type="entry name" value="DUF202"/>
    <property type="match status" value="1"/>
</dbReference>